<reference evidence="4 5" key="1">
    <citation type="submission" date="2017-09" db="EMBL/GenBank/DDBJ databases">
        <title>Depth-based differentiation of microbial function through sediment-hosted aquifers and enrichment of novel symbionts in the deep terrestrial subsurface.</title>
        <authorList>
            <person name="Probst A.J."/>
            <person name="Ladd B."/>
            <person name="Jarett J.K."/>
            <person name="Geller-Mcgrath D.E."/>
            <person name="Sieber C.M."/>
            <person name="Emerson J.B."/>
            <person name="Anantharaman K."/>
            <person name="Thomas B.C."/>
            <person name="Malmstrom R."/>
            <person name="Stieglmeier M."/>
            <person name="Klingl A."/>
            <person name="Woyke T."/>
            <person name="Ryan C.M."/>
            <person name="Banfield J.F."/>
        </authorList>
    </citation>
    <scope>NUCLEOTIDE SEQUENCE [LARGE SCALE GENOMIC DNA]</scope>
    <source>
        <strain evidence="4">CG23_combo_of_CG06-09_8_20_14_all_34_8</strain>
    </source>
</reference>
<dbReference type="InterPro" id="IPR000182">
    <property type="entry name" value="GNAT_dom"/>
</dbReference>
<dbReference type="Gene3D" id="3.40.630.30">
    <property type="match status" value="1"/>
</dbReference>
<dbReference type="GO" id="GO:0016747">
    <property type="term" value="F:acyltransferase activity, transferring groups other than amino-acyl groups"/>
    <property type="evidence" value="ECO:0007669"/>
    <property type="project" value="InterPro"/>
</dbReference>
<dbReference type="Proteomes" id="UP000229459">
    <property type="component" value="Unassembled WGS sequence"/>
</dbReference>
<sequence>MAINNTTFRTFNSTNDFKGMVNVRKQCIETDKVDTISTLEHFLSLKEMAETITQNHCEPPKDILIVELHGEIIGYCQIAWWVENDGTRLYLHVGYLIPQYRGNGIGTEMLHWCEKRIREIAYKHPTKGRAMYGGNASSTEKDKIKLLTENGYKPVFTQIEMEFNDFTLLKDYSLVNEFEIKPVKQSDLRIIWETINEVYTDRGTVAVQTEDDYREFISNTYNDSSLWQIAWKGSEIAALVLAEIKNGIGEITEVSTKKKFRRQGLAQTLLTKCLENLKNRGVKIVRLHTSGENVSGAKTLYEKIGFKHLKDYIRYRKTLNGKLQ</sequence>
<dbReference type="CDD" id="cd04301">
    <property type="entry name" value="NAT_SF"/>
    <property type="match status" value="2"/>
</dbReference>
<evidence type="ECO:0000256" key="2">
    <source>
        <dbReference type="ARBA" id="ARBA00023315"/>
    </source>
</evidence>
<evidence type="ECO:0000313" key="5">
    <source>
        <dbReference type="Proteomes" id="UP000229459"/>
    </source>
</evidence>
<feature type="domain" description="N-acetyltransferase" evidence="3">
    <location>
        <begin position="6"/>
        <end position="173"/>
    </location>
</feature>
<feature type="domain" description="N-acetyltransferase" evidence="3">
    <location>
        <begin position="178"/>
        <end position="320"/>
    </location>
</feature>
<dbReference type="PANTHER" id="PTHR43877">
    <property type="entry name" value="AMINOALKYLPHOSPHONATE N-ACETYLTRANSFERASE-RELATED-RELATED"/>
    <property type="match status" value="1"/>
</dbReference>
<dbReference type="EMBL" id="PCSR01000068">
    <property type="protein sequence ID" value="PIP53101.1"/>
    <property type="molecule type" value="Genomic_DNA"/>
</dbReference>
<evidence type="ECO:0000256" key="1">
    <source>
        <dbReference type="ARBA" id="ARBA00022679"/>
    </source>
</evidence>
<evidence type="ECO:0000259" key="3">
    <source>
        <dbReference type="PROSITE" id="PS51186"/>
    </source>
</evidence>
<gene>
    <name evidence="4" type="ORF">COX08_02840</name>
</gene>
<keyword evidence="2" id="KW-0012">Acyltransferase</keyword>
<organism evidence="4 5">
    <name type="scientific">Candidatus Beckwithbacteria bacterium CG23_combo_of_CG06-09_8_20_14_all_34_8</name>
    <dbReference type="NCBI Taxonomy" id="1974497"/>
    <lineage>
        <taxon>Bacteria</taxon>
        <taxon>Candidatus Beckwithiibacteriota</taxon>
    </lineage>
</organism>
<dbReference type="AlphaFoldDB" id="A0A2H0B656"/>
<keyword evidence="1" id="KW-0808">Transferase</keyword>
<dbReference type="SUPFAM" id="SSF55729">
    <property type="entry name" value="Acyl-CoA N-acyltransferases (Nat)"/>
    <property type="match status" value="2"/>
</dbReference>
<protein>
    <recommendedName>
        <fullName evidence="3">N-acetyltransferase domain-containing protein</fullName>
    </recommendedName>
</protein>
<evidence type="ECO:0000313" key="4">
    <source>
        <dbReference type="EMBL" id="PIP53101.1"/>
    </source>
</evidence>
<dbReference type="InterPro" id="IPR050832">
    <property type="entry name" value="Bact_Acetyltransf"/>
</dbReference>
<dbReference type="Pfam" id="PF00583">
    <property type="entry name" value="Acetyltransf_1"/>
    <property type="match status" value="2"/>
</dbReference>
<proteinExistence type="predicted"/>
<dbReference type="InterPro" id="IPR016181">
    <property type="entry name" value="Acyl_CoA_acyltransferase"/>
</dbReference>
<comment type="caution">
    <text evidence="4">The sequence shown here is derived from an EMBL/GenBank/DDBJ whole genome shotgun (WGS) entry which is preliminary data.</text>
</comment>
<name>A0A2H0B656_9BACT</name>
<accession>A0A2H0B656</accession>
<dbReference type="PROSITE" id="PS51186">
    <property type="entry name" value="GNAT"/>
    <property type="match status" value="2"/>
</dbReference>